<feature type="domain" description="EF-hand" evidence="3">
    <location>
        <begin position="139"/>
        <end position="167"/>
    </location>
</feature>
<feature type="domain" description="EF-hand" evidence="3">
    <location>
        <begin position="8"/>
        <end position="43"/>
    </location>
</feature>
<dbReference type="InterPro" id="IPR039647">
    <property type="entry name" value="EF_hand_pair_protein_CML-like"/>
</dbReference>
<dbReference type="InterPro" id="IPR018247">
    <property type="entry name" value="EF_Hand_1_Ca_BS"/>
</dbReference>
<evidence type="ECO:0000256" key="1">
    <source>
        <dbReference type="ARBA" id="ARBA00022723"/>
    </source>
</evidence>
<comment type="caution">
    <text evidence="4">The sequence shown here is derived from an EMBL/GenBank/DDBJ whole genome shotgun (WGS) entry which is preliminary data.</text>
</comment>
<evidence type="ECO:0000313" key="4">
    <source>
        <dbReference type="EMBL" id="MCK9875162.1"/>
    </source>
</evidence>
<evidence type="ECO:0000259" key="3">
    <source>
        <dbReference type="PROSITE" id="PS50222"/>
    </source>
</evidence>
<dbReference type="SUPFAM" id="SSF47473">
    <property type="entry name" value="EF-hand"/>
    <property type="match status" value="1"/>
</dbReference>
<dbReference type="PROSITE" id="PS50222">
    <property type="entry name" value="EF_HAND_2"/>
    <property type="match status" value="3"/>
</dbReference>
<dbReference type="CDD" id="cd00051">
    <property type="entry name" value="EFh"/>
    <property type="match status" value="1"/>
</dbReference>
<dbReference type="Proteomes" id="UP001201873">
    <property type="component" value="Unassembled WGS sequence"/>
</dbReference>
<dbReference type="RefSeq" id="WP_248823628.1">
    <property type="nucleotide sequence ID" value="NZ_JALKFT010000003.1"/>
</dbReference>
<dbReference type="Pfam" id="PF13499">
    <property type="entry name" value="EF-hand_7"/>
    <property type="match status" value="1"/>
</dbReference>
<keyword evidence="5" id="KW-1185">Reference proteome</keyword>
<keyword evidence="1" id="KW-0479">Metal-binding</keyword>
<dbReference type="Pfam" id="PF13202">
    <property type="entry name" value="EF-hand_5"/>
    <property type="match status" value="1"/>
</dbReference>
<dbReference type="InterPro" id="IPR002048">
    <property type="entry name" value="EF_hand_dom"/>
</dbReference>
<name>A0ABT0JUD1_9ACTN</name>
<sequence>MATTETKPQDVRFEKLFQAVDANHDGVIEWGDYERLLDRYLSGFELDKDSREARSLWVTHQHYWLELLRHSDGTDRLNKDEFIQAVRLLTLDTSRFNLVEGLAHTIFDALDRDGDGTISKDEFGRYLKVWEIDPKNGYEIFDRLDSDGDGVISRHEFVRSWREFYYSSDWDLPGARYFGVA</sequence>
<reference evidence="4 5" key="1">
    <citation type="submission" date="2022-04" db="EMBL/GenBank/DDBJ databases">
        <title>Genome diversity in the genus Frankia.</title>
        <authorList>
            <person name="Carlos-Shanley C."/>
            <person name="Hahn D."/>
        </authorList>
    </citation>
    <scope>NUCLEOTIDE SEQUENCE [LARGE SCALE GENOMIC DNA]</scope>
    <source>
        <strain evidence="4 5">Ag45/Mut15</strain>
    </source>
</reference>
<proteinExistence type="predicted"/>
<dbReference type="SMART" id="SM00054">
    <property type="entry name" value="EFh"/>
    <property type="match status" value="3"/>
</dbReference>
<keyword evidence="2" id="KW-0677">Repeat</keyword>
<organism evidence="4 5">
    <name type="scientific">Frankia umida</name>
    <dbReference type="NCBI Taxonomy" id="573489"/>
    <lineage>
        <taxon>Bacteria</taxon>
        <taxon>Bacillati</taxon>
        <taxon>Actinomycetota</taxon>
        <taxon>Actinomycetes</taxon>
        <taxon>Frankiales</taxon>
        <taxon>Frankiaceae</taxon>
        <taxon>Frankia</taxon>
    </lineage>
</organism>
<protein>
    <submittedName>
        <fullName evidence="4">EF-hand domain-containing protein</fullName>
    </submittedName>
</protein>
<dbReference type="Gene3D" id="1.10.238.10">
    <property type="entry name" value="EF-hand"/>
    <property type="match status" value="1"/>
</dbReference>
<evidence type="ECO:0000313" key="5">
    <source>
        <dbReference type="Proteomes" id="UP001201873"/>
    </source>
</evidence>
<feature type="domain" description="EF-hand" evidence="3">
    <location>
        <begin position="98"/>
        <end position="133"/>
    </location>
</feature>
<dbReference type="PROSITE" id="PS00018">
    <property type="entry name" value="EF_HAND_1"/>
    <property type="match status" value="3"/>
</dbReference>
<dbReference type="PANTHER" id="PTHR10891">
    <property type="entry name" value="EF-HAND CALCIUM-BINDING DOMAIN CONTAINING PROTEIN"/>
    <property type="match status" value="1"/>
</dbReference>
<gene>
    <name evidence="4" type="ORF">MXD59_05085</name>
</gene>
<accession>A0ABT0JUD1</accession>
<dbReference type="InterPro" id="IPR011992">
    <property type="entry name" value="EF-hand-dom_pair"/>
</dbReference>
<evidence type="ECO:0000256" key="2">
    <source>
        <dbReference type="ARBA" id="ARBA00022737"/>
    </source>
</evidence>
<dbReference type="EMBL" id="JALKFT010000003">
    <property type="protein sequence ID" value="MCK9875162.1"/>
    <property type="molecule type" value="Genomic_DNA"/>
</dbReference>